<comment type="caution">
    <text evidence="1">The sequence shown here is derived from an EMBL/GenBank/DDBJ whole genome shotgun (WGS) entry which is preliminary data.</text>
</comment>
<dbReference type="Proteomes" id="UP000635606">
    <property type="component" value="Unassembled WGS sequence"/>
</dbReference>
<protein>
    <submittedName>
        <fullName evidence="1">Uncharacterized protein</fullName>
    </submittedName>
</protein>
<accession>A0A8J4A126</accession>
<reference evidence="1" key="1">
    <citation type="submission" date="2021-01" db="EMBL/GenBank/DDBJ databases">
        <title>Whole genome shotgun sequence of Virgisporangium ochraceum NBRC 16418.</title>
        <authorList>
            <person name="Komaki H."/>
            <person name="Tamura T."/>
        </authorList>
    </citation>
    <scope>NUCLEOTIDE SEQUENCE</scope>
    <source>
        <strain evidence="1">NBRC 16418</strain>
    </source>
</reference>
<evidence type="ECO:0000313" key="1">
    <source>
        <dbReference type="EMBL" id="GIJ71240.1"/>
    </source>
</evidence>
<keyword evidence="2" id="KW-1185">Reference proteome</keyword>
<organism evidence="1 2">
    <name type="scientific">Virgisporangium ochraceum</name>
    <dbReference type="NCBI Taxonomy" id="65505"/>
    <lineage>
        <taxon>Bacteria</taxon>
        <taxon>Bacillati</taxon>
        <taxon>Actinomycetota</taxon>
        <taxon>Actinomycetes</taxon>
        <taxon>Micromonosporales</taxon>
        <taxon>Micromonosporaceae</taxon>
        <taxon>Virgisporangium</taxon>
    </lineage>
</organism>
<evidence type="ECO:0000313" key="2">
    <source>
        <dbReference type="Proteomes" id="UP000635606"/>
    </source>
</evidence>
<sequence>MSVVLFVALLSLADGLVVMGELGDTNEKVGTVANHTELVDRPVAQRQRMRMALRHSASVSAGPFTVSSSARFHRLT</sequence>
<proteinExistence type="predicted"/>
<name>A0A8J4A126_9ACTN</name>
<gene>
    <name evidence="1" type="ORF">Voc01_061570</name>
</gene>
<dbReference type="EMBL" id="BOPH01000087">
    <property type="protein sequence ID" value="GIJ71240.1"/>
    <property type="molecule type" value="Genomic_DNA"/>
</dbReference>
<dbReference type="AlphaFoldDB" id="A0A8J4A126"/>